<dbReference type="InterPro" id="IPR036890">
    <property type="entry name" value="HATPase_C_sf"/>
</dbReference>
<keyword evidence="1" id="KW-0808">Transferase</keyword>
<evidence type="ECO:0000313" key="3">
    <source>
        <dbReference type="EMBL" id="GAA3724626.1"/>
    </source>
</evidence>
<keyword evidence="4" id="KW-1185">Reference proteome</keyword>
<feature type="domain" description="Histidine kinase/HSP90-like ATPase" evidence="2">
    <location>
        <begin position="19"/>
        <end position="135"/>
    </location>
</feature>
<keyword evidence="1" id="KW-0723">Serine/threonine-protein kinase</keyword>
<dbReference type="RefSeq" id="WP_344966282.1">
    <property type="nucleotide sequence ID" value="NZ_BAABDD010000001.1"/>
</dbReference>
<organism evidence="3 4">
    <name type="scientific">Salinactinospora qingdaonensis</name>
    <dbReference type="NCBI Taxonomy" id="702744"/>
    <lineage>
        <taxon>Bacteria</taxon>
        <taxon>Bacillati</taxon>
        <taxon>Actinomycetota</taxon>
        <taxon>Actinomycetes</taxon>
        <taxon>Streptosporangiales</taxon>
        <taxon>Nocardiopsidaceae</taxon>
        <taxon>Salinactinospora</taxon>
    </lineage>
</organism>
<protein>
    <recommendedName>
        <fullName evidence="2">Histidine kinase/HSP90-like ATPase domain-containing protein</fullName>
    </recommendedName>
</protein>
<name>A0ABP7ETK2_9ACTN</name>
<proteinExistence type="predicted"/>
<dbReference type="InterPro" id="IPR003594">
    <property type="entry name" value="HATPase_dom"/>
</dbReference>
<evidence type="ECO:0000259" key="2">
    <source>
        <dbReference type="Pfam" id="PF13581"/>
    </source>
</evidence>
<gene>
    <name evidence="3" type="ORF">GCM10022402_01590</name>
</gene>
<dbReference type="Gene3D" id="3.30.565.10">
    <property type="entry name" value="Histidine kinase-like ATPase, C-terminal domain"/>
    <property type="match status" value="1"/>
</dbReference>
<dbReference type="Pfam" id="PF13581">
    <property type="entry name" value="HATPase_c_2"/>
    <property type="match status" value="1"/>
</dbReference>
<dbReference type="CDD" id="cd16936">
    <property type="entry name" value="HATPase_RsbW-like"/>
    <property type="match status" value="1"/>
</dbReference>
<dbReference type="InterPro" id="IPR050267">
    <property type="entry name" value="Anti-sigma-factor_SerPK"/>
</dbReference>
<evidence type="ECO:0000313" key="4">
    <source>
        <dbReference type="Proteomes" id="UP001500908"/>
    </source>
</evidence>
<dbReference type="Proteomes" id="UP001500908">
    <property type="component" value="Unassembled WGS sequence"/>
</dbReference>
<dbReference type="SUPFAM" id="SSF55874">
    <property type="entry name" value="ATPase domain of HSP90 chaperone/DNA topoisomerase II/histidine kinase"/>
    <property type="match status" value="1"/>
</dbReference>
<accession>A0ABP7ETK2</accession>
<dbReference type="PANTHER" id="PTHR35526:SF3">
    <property type="entry name" value="ANTI-SIGMA-F FACTOR RSBW"/>
    <property type="match status" value="1"/>
</dbReference>
<comment type="caution">
    <text evidence="3">The sequence shown here is derived from an EMBL/GenBank/DDBJ whole genome shotgun (WGS) entry which is preliminary data.</text>
</comment>
<dbReference type="EMBL" id="BAABDD010000001">
    <property type="protein sequence ID" value="GAA3724626.1"/>
    <property type="molecule type" value="Genomic_DNA"/>
</dbReference>
<reference evidence="4" key="1">
    <citation type="journal article" date="2019" name="Int. J. Syst. Evol. Microbiol.">
        <title>The Global Catalogue of Microorganisms (GCM) 10K type strain sequencing project: providing services to taxonomists for standard genome sequencing and annotation.</title>
        <authorList>
            <consortium name="The Broad Institute Genomics Platform"/>
            <consortium name="The Broad Institute Genome Sequencing Center for Infectious Disease"/>
            <person name="Wu L."/>
            <person name="Ma J."/>
        </authorList>
    </citation>
    <scope>NUCLEOTIDE SEQUENCE [LARGE SCALE GENOMIC DNA]</scope>
    <source>
        <strain evidence="4">JCM 17137</strain>
    </source>
</reference>
<sequence>MPISHDQAHHPEIAACRWFPGDATSIRDVRRFITTHLNGCPRSDAAALLASELATNALHHTLSSNWTTGFHVTIEHTPTQHARVTVHDAGSWNNTPHLTQPGPDTEHGRGLYLVDTIADHWGTHTDTTGRKTWATLHCHSPAPHNL</sequence>
<evidence type="ECO:0000256" key="1">
    <source>
        <dbReference type="ARBA" id="ARBA00022527"/>
    </source>
</evidence>
<dbReference type="PANTHER" id="PTHR35526">
    <property type="entry name" value="ANTI-SIGMA-F FACTOR RSBW-RELATED"/>
    <property type="match status" value="1"/>
</dbReference>
<keyword evidence="1" id="KW-0418">Kinase</keyword>